<proteinExistence type="predicted"/>
<reference evidence="4" key="1">
    <citation type="submission" date="2025-08" db="UniProtKB">
        <authorList>
            <consortium name="RefSeq"/>
        </authorList>
    </citation>
    <scope>IDENTIFICATION</scope>
    <source>
        <tissue evidence="4">Whole sample</tissue>
    </source>
</reference>
<name>A0A8B8DNI2_CRAVI</name>
<dbReference type="OrthoDB" id="10552822at2759"/>
<dbReference type="AlphaFoldDB" id="A0A8B8DNI2"/>
<keyword evidence="2" id="KW-0732">Signal</keyword>
<organism evidence="3 4">
    <name type="scientific">Crassostrea virginica</name>
    <name type="common">Eastern oyster</name>
    <dbReference type="NCBI Taxonomy" id="6565"/>
    <lineage>
        <taxon>Eukaryota</taxon>
        <taxon>Metazoa</taxon>
        <taxon>Spiralia</taxon>
        <taxon>Lophotrochozoa</taxon>
        <taxon>Mollusca</taxon>
        <taxon>Bivalvia</taxon>
        <taxon>Autobranchia</taxon>
        <taxon>Pteriomorphia</taxon>
        <taxon>Ostreida</taxon>
        <taxon>Ostreoidea</taxon>
        <taxon>Ostreidae</taxon>
        <taxon>Crassostrea</taxon>
    </lineage>
</organism>
<sequence length="529" mass="55434">MFKIVILSCALTASLGNYAGKKVDTPISIPKVLNPNNPIDPSSVRPVGPGLRPGDVITPIQIDNVRGGPGDLQWIDENPINPFGNAQNPFVDQNLVAKPLDITGGQGQVFQNPFSGGQGTSGGIIRKKPSYDGSHKGPVPPSLKKLPGYTGPAVGSDYPPPTGVIKPDAVDYPQKGILDQSGVLPGGNPFGNPNYDGPGFAPEVSPFGPFTGGIVDPLDQVNGGIVRKPPSYDNSHKILEPPVKKPTNYDGPGFAPEVSPFRPFTGGIVDPLNQVNGGIVRKPPSYDNSHKILEPPVQKPTNYDGPGFAPEVSPFGPFTGGIVDPLDQVNGGIRRKAPSYDNSHKLLPGQVIGGDTLSPIIPPRKPPSYDNSNKLLPGQVIGGPGQIIGGDPFNPIIPPRKPPSYDNSHKLQPGQVIGGDPARKAPSYDNSHKLGLGGEIPPVIPGSGYVKPPSVPGLSLPGGPRPGDVIDPFSLEAQQQQFDELVSARLGARSGISPPSLPVQKKLSAGKRNYLSSLGVFKKAKSYES</sequence>
<evidence type="ECO:0000313" key="4">
    <source>
        <dbReference type="RefSeq" id="XP_022329320.1"/>
    </source>
</evidence>
<dbReference type="Proteomes" id="UP000694844">
    <property type="component" value="Chromosome 4"/>
</dbReference>
<feature type="region of interest" description="Disordered" evidence="1">
    <location>
        <begin position="275"/>
        <end position="309"/>
    </location>
</feature>
<dbReference type="RefSeq" id="XP_022329320.1">
    <property type="nucleotide sequence ID" value="XM_022473612.1"/>
</dbReference>
<keyword evidence="3" id="KW-1185">Reference proteome</keyword>
<feature type="chain" id="PRO_5034175090" evidence="2">
    <location>
        <begin position="17"/>
        <end position="529"/>
    </location>
</feature>
<evidence type="ECO:0000256" key="2">
    <source>
        <dbReference type="SAM" id="SignalP"/>
    </source>
</evidence>
<gene>
    <name evidence="4" type="primary">LOC111128146</name>
</gene>
<protein>
    <submittedName>
        <fullName evidence="4">Proline-rich extensin-like protein EPR1 isoform X2</fullName>
    </submittedName>
</protein>
<dbReference type="GeneID" id="111128146"/>
<feature type="signal peptide" evidence="2">
    <location>
        <begin position="1"/>
        <end position="16"/>
    </location>
</feature>
<feature type="compositionally biased region" description="Basic and acidic residues" evidence="1">
    <location>
        <begin position="234"/>
        <end position="243"/>
    </location>
</feature>
<accession>A0A8B8DNI2</accession>
<evidence type="ECO:0000256" key="1">
    <source>
        <dbReference type="SAM" id="MobiDB-lite"/>
    </source>
</evidence>
<feature type="region of interest" description="Disordered" evidence="1">
    <location>
        <begin position="227"/>
        <end position="257"/>
    </location>
</feature>
<evidence type="ECO:0000313" key="3">
    <source>
        <dbReference type="Proteomes" id="UP000694844"/>
    </source>
</evidence>